<proteinExistence type="predicted"/>
<feature type="chain" id="PRO_5032861344" evidence="2">
    <location>
        <begin position="28"/>
        <end position="194"/>
    </location>
</feature>
<name>A0A852TVH7_9ACTN</name>
<sequence length="194" mass="21021">MLRAVGRAMVVAGLGVGVALPGVPAHALEAPPPGPFQGPFQGPFWNQDDESPLTIKVKLGEEDENYEFHMWTPQGMVTCTVPREDLDDTEEILNLGPLGVAIGSIALREQADGPSGLSVGSLGLRTYADQRMRCEHDSEDEWNSWNGSSTSSTSSTWDTSTNDWDASTSTWDTSMDSGGTTGNWWDDRRDRTGS</sequence>
<dbReference type="Proteomes" id="UP000589036">
    <property type="component" value="Unassembled WGS sequence"/>
</dbReference>
<reference evidence="3 4" key="1">
    <citation type="submission" date="2020-07" db="EMBL/GenBank/DDBJ databases">
        <title>Sequencing the genomes of 1000 actinobacteria strains.</title>
        <authorList>
            <person name="Klenk H.-P."/>
        </authorList>
    </citation>
    <scope>NUCLEOTIDE SEQUENCE [LARGE SCALE GENOMIC DNA]</scope>
    <source>
        <strain evidence="3 4">CXB654</strain>
    </source>
</reference>
<evidence type="ECO:0000256" key="2">
    <source>
        <dbReference type="SAM" id="SignalP"/>
    </source>
</evidence>
<protein>
    <submittedName>
        <fullName evidence="3">Uncharacterized protein</fullName>
    </submittedName>
</protein>
<keyword evidence="2" id="KW-0732">Signal</keyword>
<dbReference type="RefSeq" id="WP_179642908.1">
    <property type="nucleotide sequence ID" value="NZ_BAAAYY010000001.1"/>
</dbReference>
<keyword evidence="4" id="KW-1185">Reference proteome</keyword>
<evidence type="ECO:0000313" key="4">
    <source>
        <dbReference type="Proteomes" id="UP000589036"/>
    </source>
</evidence>
<gene>
    <name evidence="3" type="ORF">HDA32_001992</name>
</gene>
<feature type="region of interest" description="Disordered" evidence="1">
    <location>
        <begin position="137"/>
        <end position="194"/>
    </location>
</feature>
<feature type="compositionally biased region" description="Basic and acidic residues" evidence="1">
    <location>
        <begin position="185"/>
        <end position="194"/>
    </location>
</feature>
<organism evidence="3 4">
    <name type="scientific">Spinactinospora alkalitolerans</name>
    <dbReference type="NCBI Taxonomy" id="687207"/>
    <lineage>
        <taxon>Bacteria</taxon>
        <taxon>Bacillati</taxon>
        <taxon>Actinomycetota</taxon>
        <taxon>Actinomycetes</taxon>
        <taxon>Streptosporangiales</taxon>
        <taxon>Nocardiopsidaceae</taxon>
        <taxon>Spinactinospora</taxon>
    </lineage>
</organism>
<feature type="compositionally biased region" description="Low complexity" evidence="1">
    <location>
        <begin position="143"/>
        <end position="178"/>
    </location>
</feature>
<dbReference type="EMBL" id="JACCCC010000001">
    <property type="protein sequence ID" value="NYE46872.1"/>
    <property type="molecule type" value="Genomic_DNA"/>
</dbReference>
<evidence type="ECO:0000256" key="1">
    <source>
        <dbReference type="SAM" id="MobiDB-lite"/>
    </source>
</evidence>
<accession>A0A852TVH7</accession>
<evidence type="ECO:0000313" key="3">
    <source>
        <dbReference type="EMBL" id="NYE46872.1"/>
    </source>
</evidence>
<feature type="signal peptide" evidence="2">
    <location>
        <begin position="1"/>
        <end position="27"/>
    </location>
</feature>
<dbReference type="AlphaFoldDB" id="A0A852TVH7"/>
<comment type="caution">
    <text evidence="3">The sequence shown here is derived from an EMBL/GenBank/DDBJ whole genome shotgun (WGS) entry which is preliminary data.</text>
</comment>